<organism evidence="1 2">
    <name type="scientific">Tanacetum coccineum</name>
    <dbReference type="NCBI Taxonomy" id="301880"/>
    <lineage>
        <taxon>Eukaryota</taxon>
        <taxon>Viridiplantae</taxon>
        <taxon>Streptophyta</taxon>
        <taxon>Embryophyta</taxon>
        <taxon>Tracheophyta</taxon>
        <taxon>Spermatophyta</taxon>
        <taxon>Magnoliopsida</taxon>
        <taxon>eudicotyledons</taxon>
        <taxon>Gunneridae</taxon>
        <taxon>Pentapetalae</taxon>
        <taxon>asterids</taxon>
        <taxon>campanulids</taxon>
        <taxon>Asterales</taxon>
        <taxon>Asteraceae</taxon>
        <taxon>Asteroideae</taxon>
        <taxon>Anthemideae</taxon>
        <taxon>Anthemidinae</taxon>
        <taxon>Tanacetum</taxon>
    </lineage>
</organism>
<dbReference type="Proteomes" id="UP001151760">
    <property type="component" value="Unassembled WGS sequence"/>
</dbReference>
<evidence type="ECO:0008006" key="3">
    <source>
        <dbReference type="Google" id="ProtNLM"/>
    </source>
</evidence>
<reference evidence="1" key="2">
    <citation type="submission" date="2022-01" db="EMBL/GenBank/DDBJ databases">
        <authorList>
            <person name="Yamashiro T."/>
            <person name="Shiraishi A."/>
            <person name="Satake H."/>
            <person name="Nakayama K."/>
        </authorList>
    </citation>
    <scope>NUCLEOTIDE SEQUENCE</scope>
</reference>
<protein>
    <recommendedName>
        <fullName evidence="3">GAG-pre-integrase domain-containing protein</fullName>
    </recommendedName>
</protein>
<keyword evidence="2" id="KW-1185">Reference proteome</keyword>
<reference evidence="1" key="1">
    <citation type="journal article" date="2022" name="Int. J. Mol. Sci.">
        <title>Draft Genome of Tanacetum Coccineum: Genomic Comparison of Closely Related Tanacetum-Family Plants.</title>
        <authorList>
            <person name="Yamashiro T."/>
            <person name="Shiraishi A."/>
            <person name="Nakayama K."/>
            <person name="Satake H."/>
        </authorList>
    </citation>
    <scope>NUCLEOTIDE SEQUENCE</scope>
</reference>
<proteinExistence type="predicted"/>
<feature type="non-terminal residue" evidence="1">
    <location>
        <position position="347"/>
    </location>
</feature>
<gene>
    <name evidence="1" type="ORF">Tco_1016861</name>
</gene>
<name>A0ABQ5FPU8_9ASTR</name>
<evidence type="ECO:0000313" key="2">
    <source>
        <dbReference type="Proteomes" id="UP001151760"/>
    </source>
</evidence>
<evidence type="ECO:0000313" key="1">
    <source>
        <dbReference type="EMBL" id="GJT65381.1"/>
    </source>
</evidence>
<comment type="caution">
    <text evidence="1">The sequence shown here is derived from an EMBL/GenBank/DDBJ whole genome shotgun (WGS) entry which is preliminary data.</text>
</comment>
<sequence>MNYVSQDVYMGLVYSDNDASVWKELESTYDKPIRSALLTRDPLPELNDAYTTVSREESHKGIPKSSSVSKSKLNVTSFVAKSFNNNRRNFNNNRGFTSNNNINRGPNPSLNCKNYGKIGHTIDRCFLIVGFPHGFKRNTNTVKQGFSANTEVKLNDKQYSFSLSSGFTYEQMQKLLSLMNDTSTGSIHANMAGWIINSGANQHLNVSTVGMINVIDITCLNITVAHPNGTLATINHVGNLKLSNNVVLYDVLVVPGYCGTGGESRGLYLFNMNKDCLVSKSNMVMWFNVSKLLWHNRLRHPVDQVSSALHNDLKISKSSSVLVYEFCHRAKQTRDPFPLSSHKSKEL</sequence>
<dbReference type="PANTHER" id="PTHR34222">
    <property type="entry name" value="GAG_PRE-INTEGRS DOMAIN-CONTAINING PROTEIN"/>
    <property type="match status" value="1"/>
</dbReference>
<dbReference type="PANTHER" id="PTHR34222:SF99">
    <property type="entry name" value="PROTEIN, PUTATIVE-RELATED"/>
    <property type="match status" value="1"/>
</dbReference>
<accession>A0ABQ5FPU8</accession>
<dbReference type="EMBL" id="BQNB010017627">
    <property type="protein sequence ID" value="GJT65381.1"/>
    <property type="molecule type" value="Genomic_DNA"/>
</dbReference>